<comment type="caution">
    <text evidence="9">The sequence shown here is derived from an EMBL/GenBank/DDBJ whole genome shotgun (WGS) entry which is preliminary data.</text>
</comment>
<dbReference type="Proteomes" id="UP001147782">
    <property type="component" value="Unassembled WGS sequence"/>
</dbReference>
<evidence type="ECO:0000256" key="3">
    <source>
        <dbReference type="ARBA" id="ARBA00023015"/>
    </source>
</evidence>
<dbReference type="OrthoDB" id="3548654at2759"/>
<sequence>MAGVEQARKRSASVCARCRRQKIKCSGSYPCHSCSKRGLSCNFNKMDQKVLVTRGYISELQQKIARMEKHIQGHHDVCNSIGDTNILVQPPTLTSLDPVDCEGIAGNERSTSPNDIEDSEEAGDHDGLVNPLVTGPPAFMSPGNERIFYLGTSSNWSFTRRVLSVAHQHVHKEPLPTESLIFEGASYNLDWDGWRTDPMLANPIIPSLDHAQYLINAVGFRCGGLYHLFDETDFMKSLHDFYSQEPPSRATVKSLWYIHFLLILAFGKSFTQHQSQGRKPPGTEYFVKALQLLPDHYFLYSSPMISTEILCCIALFYQSLDCRSPAHNYVGQAMRLAMAHGMHTDMPIRDLGLHAVERCRKIWWTVYILDRHMSSIQGLPQSIDDRFVQAIPPSFPGSPERARRLSMHIKLCRSIADINSTVYAVDGRINRRFLLNTKVALSNIAGHADELRETFPLYLDGTDLGIPRTSAYLHLLYQQCVIVATRPLLFCFLKIRLESPEKCIEFLNKSRNIRNLILMCIECSQHSIEILHSLKSQGLLENFLNLDLESVFISTVVLLIGPIIDPVLVDDYPRWLEKAYAIFREMVASGNEVAKFRWTELQQLDMTLHATSQDNACNPAESALSLQSDAVPQLLLPETGYALASMDHSPGSHTPFIENNNLDAECGLGPMPSSAEMMAMADSIEIYHAEWVSSVMIDHDIW</sequence>
<dbReference type="Gene3D" id="4.10.240.10">
    <property type="entry name" value="Zn(2)-C6 fungal-type DNA-binding domain"/>
    <property type="match status" value="1"/>
</dbReference>
<dbReference type="PANTHER" id="PTHR47540:SF6">
    <property type="entry name" value="ZN(II)2CYS6 TRANSCRIPTION FACTOR (EUROFUNG)"/>
    <property type="match status" value="1"/>
</dbReference>
<gene>
    <name evidence="9" type="ORF">N7496_002639</name>
</gene>
<dbReference type="PROSITE" id="PS00463">
    <property type="entry name" value="ZN2_CY6_FUNGAL_1"/>
    <property type="match status" value="1"/>
</dbReference>
<evidence type="ECO:0000256" key="6">
    <source>
        <dbReference type="ARBA" id="ARBA00023242"/>
    </source>
</evidence>
<keyword evidence="3" id="KW-0805">Transcription regulation</keyword>
<comment type="subcellular location">
    <subcellularLocation>
        <location evidence="1">Nucleus</location>
    </subcellularLocation>
</comment>
<reference evidence="9" key="1">
    <citation type="submission" date="2022-11" db="EMBL/GenBank/DDBJ databases">
        <authorList>
            <person name="Petersen C."/>
        </authorList>
    </citation>
    <scope>NUCLEOTIDE SEQUENCE</scope>
    <source>
        <strain evidence="9">IBT 29864</strain>
    </source>
</reference>
<evidence type="ECO:0000313" key="10">
    <source>
        <dbReference type="Proteomes" id="UP001147782"/>
    </source>
</evidence>
<keyword evidence="6" id="KW-0539">Nucleus</keyword>
<dbReference type="InterPro" id="IPR007219">
    <property type="entry name" value="XnlR_reg_dom"/>
</dbReference>
<dbReference type="SMART" id="SM00906">
    <property type="entry name" value="Fungal_trans"/>
    <property type="match status" value="1"/>
</dbReference>
<dbReference type="PROSITE" id="PS50048">
    <property type="entry name" value="ZN2_CY6_FUNGAL_2"/>
    <property type="match status" value="1"/>
</dbReference>
<dbReference type="SMART" id="SM00066">
    <property type="entry name" value="GAL4"/>
    <property type="match status" value="1"/>
</dbReference>
<keyword evidence="5" id="KW-0804">Transcription</keyword>
<feature type="region of interest" description="Disordered" evidence="7">
    <location>
        <begin position="104"/>
        <end position="126"/>
    </location>
</feature>
<evidence type="ECO:0000256" key="5">
    <source>
        <dbReference type="ARBA" id="ARBA00023163"/>
    </source>
</evidence>
<keyword evidence="4" id="KW-0238">DNA-binding</keyword>
<evidence type="ECO:0000256" key="1">
    <source>
        <dbReference type="ARBA" id="ARBA00004123"/>
    </source>
</evidence>
<dbReference type="RefSeq" id="XP_056557782.1">
    <property type="nucleotide sequence ID" value="XM_056695570.1"/>
</dbReference>
<dbReference type="GO" id="GO:0006351">
    <property type="term" value="P:DNA-templated transcription"/>
    <property type="evidence" value="ECO:0007669"/>
    <property type="project" value="InterPro"/>
</dbReference>
<dbReference type="GO" id="GO:0005634">
    <property type="term" value="C:nucleus"/>
    <property type="evidence" value="ECO:0007669"/>
    <property type="project" value="UniProtKB-SubCell"/>
</dbReference>
<dbReference type="PANTHER" id="PTHR47540">
    <property type="entry name" value="THIAMINE REPRESSIBLE GENES REGULATORY PROTEIN THI5"/>
    <property type="match status" value="1"/>
</dbReference>
<dbReference type="InterPro" id="IPR001138">
    <property type="entry name" value="Zn2Cys6_DnaBD"/>
</dbReference>
<protein>
    <recommendedName>
        <fullName evidence="8">Zn(2)-C6 fungal-type domain-containing protein</fullName>
    </recommendedName>
</protein>
<organism evidence="9 10">
    <name type="scientific">Penicillium cataractarum</name>
    <dbReference type="NCBI Taxonomy" id="2100454"/>
    <lineage>
        <taxon>Eukaryota</taxon>
        <taxon>Fungi</taxon>
        <taxon>Dikarya</taxon>
        <taxon>Ascomycota</taxon>
        <taxon>Pezizomycotina</taxon>
        <taxon>Eurotiomycetes</taxon>
        <taxon>Eurotiomycetidae</taxon>
        <taxon>Eurotiales</taxon>
        <taxon>Aspergillaceae</taxon>
        <taxon>Penicillium</taxon>
    </lineage>
</organism>
<dbReference type="GO" id="GO:0043565">
    <property type="term" value="F:sequence-specific DNA binding"/>
    <property type="evidence" value="ECO:0007669"/>
    <property type="project" value="TreeGrafter"/>
</dbReference>
<dbReference type="CDD" id="cd00067">
    <property type="entry name" value="GAL4"/>
    <property type="match status" value="1"/>
</dbReference>
<dbReference type="Pfam" id="PF04082">
    <property type="entry name" value="Fungal_trans"/>
    <property type="match status" value="1"/>
</dbReference>
<keyword evidence="2" id="KW-0479">Metal-binding</keyword>
<dbReference type="CDD" id="cd12148">
    <property type="entry name" value="fungal_TF_MHR"/>
    <property type="match status" value="1"/>
</dbReference>
<evidence type="ECO:0000256" key="2">
    <source>
        <dbReference type="ARBA" id="ARBA00022723"/>
    </source>
</evidence>
<dbReference type="GO" id="GO:0000981">
    <property type="term" value="F:DNA-binding transcription factor activity, RNA polymerase II-specific"/>
    <property type="evidence" value="ECO:0007669"/>
    <property type="project" value="InterPro"/>
</dbReference>
<evidence type="ECO:0000256" key="7">
    <source>
        <dbReference type="SAM" id="MobiDB-lite"/>
    </source>
</evidence>
<dbReference type="GO" id="GO:0045944">
    <property type="term" value="P:positive regulation of transcription by RNA polymerase II"/>
    <property type="evidence" value="ECO:0007669"/>
    <property type="project" value="TreeGrafter"/>
</dbReference>
<dbReference type="GeneID" id="81434747"/>
<dbReference type="GO" id="GO:0008270">
    <property type="term" value="F:zinc ion binding"/>
    <property type="evidence" value="ECO:0007669"/>
    <property type="project" value="InterPro"/>
</dbReference>
<dbReference type="InterPro" id="IPR051711">
    <property type="entry name" value="Stress_Response_Reg"/>
</dbReference>
<feature type="domain" description="Zn(2)-C6 fungal-type" evidence="8">
    <location>
        <begin position="14"/>
        <end position="43"/>
    </location>
</feature>
<evidence type="ECO:0000256" key="4">
    <source>
        <dbReference type="ARBA" id="ARBA00023125"/>
    </source>
</evidence>
<dbReference type="InterPro" id="IPR036864">
    <property type="entry name" value="Zn2-C6_fun-type_DNA-bd_sf"/>
</dbReference>
<name>A0A9W9SKH0_9EURO</name>
<dbReference type="SUPFAM" id="SSF57701">
    <property type="entry name" value="Zn2/Cys6 DNA-binding domain"/>
    <property type="match status" value="1"/>
</dbReference>
<proteinExistence type="predicted"/>
<reference evidence="9" key="2">
    <citation type="journal article" date="2023" name="IMA Fungus">
        <title>Comparative genomic study of the Penicillium genus elucidates a diverse pangenome and 15 lateral gene transfer events.</title>
        <authorList>
            <person name="Petersen C."/>
            <person name="Sorensen T."/>
            <person name="Nielsen M.R."/>
            <person name="Sondergaard T.E."/>
            <person name="Sorensen J.L."/>
            <person name="Fitzpatrick D.A."/>
            <person name="Frisvad J.C."/>
            <person name="Nielsen K.L."/>
        </authorList>
    </citation>
    <scope>NUCLEOTIDE SEQUENCE</scope>
    <source>
        <strain evidence="9">IBT 29864</strain>
    </source>
</reference>
<dbReference type="EMBL" id="JAPZBS010000002">
    <property type="protein sequence ID" value="KAJ5380211.1"/>
    <property type="molecule type" value="Genomic_DNA"/>
</dbReference>
<dbReference type="AlphaFoldDB" id="A0A9W9SKH0"/>
<evidence type="ECO:0000313" key="9">
    <source>
        <dbReference type="EMBL" id="KAJ5380211.1"/>
    </source>
</evidence>
<keyword evidence="10" id="KW-1185">Reference proteome</keyword>
<dbReference type="Pfam" id="PF00172">
    <property type="entry name" value="Zn_clus"/>
    <property type="match status" value="1"/>
</dbReference>
<accession>A0A9W9SKH0</accession>
<evidence type="ECO:0000259" key="8">
    <source>
        <dbReference type="PROSITE" id="PS50048"/>
    </source>
</evidence>